<dbReference type="RefSeq" id="WP_020514941.1">
    <property type="nucleotide sequence ID" value="NZ_JBIAZU010000006.1"/>
</dbReference>
<dbReference type="Proteomes" id="UP001602245">
    <property type="component" value="Unassembled WGS sequence"/>
</dbReference>
<evidence type="ECO:0000313" key="3">
    <source>
        <dbReference type="EMBL" id="MFF5294250.1"/>
    </source>
</evidence>
<dbReference type="Gene3D" id="3.20.20.80">
    <property type="entry name" value="Glycosidases"/>
    <property type="match status" value="1"/>
</dbReference>
<name>A0ABW6WNY1_9ACTN</name>
<dbReference type="InterPro" id="IPR006047">
    <property type="entry name" value="GH13_cat_dom"/>
</dbReference>
<accession>A0ABW6WNY1</accession>
<dbReference type="Pfam" id="PF00128">
    <property type="entry name" value="Alpha-amylase"/>
    <property type="match status" value="1"/>
</dbReference>
<dbReference type="InterPro" id="IPR045857">
    <property type="entry name" value="O16G_dom_2"/>
</dbReference>
<comment type="caution">
    <text evidence="3">The sequence shown here is derived from an EMBL/GenBank/DDBJ whole genome shotgun (WGS) entry which is preliminary data.</text>
</comment>
<keyword evidence="1" id="KW-0378">Hydrolase</keyword>
<keyword evidence="4" id="KW-1185">Reference proteome</keyword>
<sequence>MTDLWWRSAVVYQIYPRSFADADGDGMGDLRGVIDHLDHLAELGVDVLWLSPIYRSPQDDNGYDISDYQDIDPLFGNLAVFDELLAAAHARGMKLIMDLVVNHSSDEHPWFAESRSSRDNPKRDWYWWRPARAGMEPGTPGAEPTNWGSAFGGPAWEYDQKTGEYYLHLFSPKQPDLNWENPEVRQAVYAMMRWWLDRGVDGFRMDVINMISKDPALPDGRVTAGQPYGDGSAAYINGPRNHEFLREMHDEVFAGRPGLLTVGEMPGVTVEEAILFTGRDRHEVDMVFQFDHVWADRGGDPWTLVPLRLSTLKGIFGRWQAGLAEVGWNSLYWNNHDQPRAVSRYGDDSPEHRVTAAKMLGTVLHLHRGTPYVYQGEELGMTNYPFRTIADFRDIEALGQYRQAVEQEGRKPEEVLGVLRARGRDNARTPMQWDDSPHAGFTAGSPWLAVNPNYPEINAAAERADPDSVFHHYRKLIKLRHDEPAVVEGDFTMLLPHDERLYAFTRRLGNTELLVVGNFSGETVRAEIEDAIAWEEAELVLTNVPAPSGLTLQPWQAVIYRRSV</sequence>
<dbReference type="SMART" id="SM00642">
    <property type="entry name" value="Aamy"/>
    <property type="match status" value="1"/>
</dbReference>
<reference evidence="3 4" key="1">
    <citation type="submission" date="2024-10" db="EMBL/GenBank/DDBJ databases">
        <title>The Natural Products Discovery Center: Release of the First 8490 Sequenced Strains for Exploring Actinobacteria Biosynthetic Diversity.</title>
        <authorList>
            <person name="Kalkreuter E."/>
            <person name="Kautsar S.A."/>
            <person name="Yang D."/>
            <person name="Bader C.D."/>
            <person name="Teijaro C.N."/>
            <person name="Fluegel L."/>
            <person name="Davis C.M."/>
            <person name="Simpson J.R."/>
            <person name="Lauterbach L."/>
            <person name="Steele A.D."/>
            <person name="Gui C."/>
            <person name="Meng S."/>
            <person name="Li G."/>
            <person name="Viehrig K."/>
            <person name="Ye F."/>
            <person name="Su P."/>
            <person name="Kiefer A.F."/>
            <person name="Nichols A."/>
            <person name="Cepeda A.J."/>
            <person name="Yan W."/>
            <person name="Fan B."/>
            <person name="Jiang Y."/>
            <person name="Adhikari A."/>
            <person name="Zheng C.-J."/>
            <person name="Schuster L."/>
            <person name="Cowan T.M."/>
            <person name="Smanski M.J."/>
            <person name="Chevrette M.G."/>
            <person name="De Carvalho L.P.S."/>
            <person name="Shen B."/>
        </authorList>
    </citation>
    <scope>NUCLEOTIDE SEQUENCE [LARGE SCALE GENOMIC DNA]</scope>
    <source>
        <strain evidence="3 4">NPDC000087</strain>
    </source>
</reference>
<dbReference type="InterPro" id="IPR013780">
    <property type="entry name" value="Glyco_hydro_b"/>
</dbReference>
<protein>
    <submittedName>
        <fullName evidence="3">Alpha-glucosidase</fullName>
    </submittedName>
</protein>
<organism evidence="3 4">
    <name type="scientific">Paractinoplanes globisporus</name>
    <dbReference type="NCBI Taxonomy" id="113565"/>
    <lineage>
        <taxon>Bacteria</taxon>
        <taxon>Bacillati</taxon>
        <taxon>Actinomycetota</taxon>
        <taxon>Actinomycetes</taxon>
        <taxon>Micromonosporales</taxon>
        <taxon>Micromonosporaceae</taxon>
        <taxon>Paractinoplanes</taxon>
    </lineage>
</organism>
<dbReference type="Gene3D" id="2.60.40.1180">
    <property type="entry name" value="Golgi alpha-mannosidase II"/>
    <property type="match status" value="1"/>
</dbReference>
<dbReference type="CDD" id="cd11333">
    <property type="entry name" value="AmyAc_SI_OligoGlu_DGase"/>
    <property type="match status" value="1"/>
</dbReference>
<dbReference type="NCBIfam" id="NF008183">
    <property type="entry name" value="PRK10933.1"/>
    <property type="match status" value="1"/>
</dbReference>
<dbReference type="SUPFAM" id="SSF51445">
    <property type="entry name" value="(Trans)glycosidases"/>
    <property type="match status" value="1"/>
</dbReference>
<evidence type="ECO:0000256" key="1">
    <source>
        <dbReference type="ARBA" id="ARBA00022801"/>
    </source>
</evidence>
<dbReference type="EMBL" id="JBIAZU010000006">
    <property type="protein sequence ID" value="MFF5294250.1"/>
    <property type="molecule type" value="Genomic_DNA"/>
</dbReference>
<gene>
    <name evidence="3" type="ORF">ACFY35_32845</name>
</gene>
<dbReference type="PANTHER" id="PTHR10357">
    <property type="entry name" value="ALPHA-AMYLASE FAMILY MEMBER"/>
    <property type="match status" value="1"/>
</dbReference>
<evidence type="ECO:0000259" key="2">
    <source>
        <dbReference type="SMART" id="SM00642"/>
    </source>
</evidence>
<dbReference type="SUPFAM" id="SSF51011">
    <property type="entry name" value="Glycosyl hydrolase domain"/>
    <property type="match status" value="1"/>
</dbReference>
<feature type="domain" description="Glycosyl hydrolase family 13 catalytic" evidence="2">
    <location>
        <begin position="13"/>
        <end position="428"/>
    </location>
</feature>
<dbReference type="PANTHER" id="PTHR10357:SF184">
    <property type="entry name" value="OLIGO-1,6-GLUCOSIDASE 1"/>
    <property type="match status" value="1"/>
</dbReference>
<evidence type="ECO:0000313" key="4">
    <source>
        <dbReference type="Proteomes" id="UP001602245"/>
    </source>
</evidence>
<dbReference type="InterPro" id="IPR017853">
    <property type="entry name" value="GH"/>
</dbReference>
<dbReference type="Gene3D" id="3.90.400.10">
    <property type="entry name" value="Oligo-1,6-glucosidase, Domain 2"/>
    <property type="match status" value="1"/>
</dbReference>
<proteinExistence type="predicted"/>